<evidence type="ECO:0000313" key="1">
    <source>
        <dbReference type="EMBL" id="NUB46761.1"/>
    </source>
</evidence>
<comment type="caution">
    <text evidence="1">The sequence shown here is derived from an EMBL/GenBank/DDBJ whole genome shotgun (WGS) entry which is preliminary data.</text>
</comment>
<keyword evidence="2" id="KW-1185">Reference proteome</keyword>
<accession>A0A8X8KR71</accession>
<name>A0A8X8KR71_9RHOB</name>
<gene>
    <name evidence="1" type="ORF">GEU84_020420</name>
</gene>
<reference evidence="1" key="1">
    <citation type="submission" date="2020-05" db="EMBL/GenBank/DDBJ databases">
        <title>Fertoebacter nigrum gen. nov., sp. nov., a new member of the family Rhodobacteraceae.</title>
        <authorList>
            <person name="Szuroczki S."/>
            <person name="Abbaszade G."/>
            <person name="Buni D."/>
            <person name="Schumann P."/>
            <person name="Toth E."/>
        </authorList>
    </citation>
    <scope>NUCLEOTIDE SEQUENCE</scope>
    <source>
        <strain evidence="1">RG-N-1a</strain>
    </source>
</reference>
<dbReference type="Proteomes" id="UP000484076">
    <property type="component" value="Unassembled WGS sequence"/>
</dbReference>
<dbReference type="EMBL" id="WHUT02000020">
    <property type="protein sequence ID" value="NUB46761.1"/>
    <property type="molecule type" value="Genomic_DNA"/>
</dbReference>
<dbReference type="RefSeq" id="WP_152828758.1">
    <property type="nucleotide sequence ID" value="NZ_WHUT02000020.1"/>
</dbReference>
<sequence>MSLRPAERAALLLWLCAARKLDPDCCSSDDQATRNLVDAALSCIDNGAKTAAVDVVADDDISPYLLRIADALCSLGQNKPDRPIELAAAEALLRQIADFVGDFDGESSITGERGRTASGILELAGIIEARIRILIDPTNRLIREIPSIFYVTAFSESPQELAPFRMNGGTNISCSPRVVTLVFKFEGITSLDLWHLAYTLHHELVCHTFQGAFGGNGLRNAHASSHWTEGWMDTVARDLVLEWLKHGEAPINWLPLRGDAAEAAVWSFHNSRYEAPIGLKKDQILSRSRAREACRALSDILSACGMASSVDEAKELSRKFSLSVNSHAHADFKRLDSLGANLRVALLNRVREEIAVEAARACLAFISHKDLTKLEADVSSIAQG</sequence>
<protein>
    <submittedName>
        <fullName evidence="1">Uncharacterized protein</fullName>
    </submittedName>
</protein>
<proteinExistence type="predicted"/>
<evidence type="ECO:0000313" key="2">
    <source>
        <dbReference type="Proteomes" id="UP000484076"/>
    </source>
</evidence>
<organism evidence="1 2">
    <name type="scientific">Fertoeibacter niger</name>
    <dbReference type="NCBI Taxonomy" id="2656921"/>
    <lineage>
        <taxon>Bacteria</taxon>
        <taxon>Pseudomonadati</taxon>
        <taxon>Pseudomonadota</taxon>
        <taxon>Alphaproteobacteria</taxon>
        <taxon>Rhodobacterales</taxon>
        <taxon>Paracoccaceae</taxon>
        <taxon>Fertoeibacter</taxon>
    </lineage>
</organism>
<dbReference type="AlphaFoldDB" id="A0A8X8KR71"/>